<dbReference type="OrthoDB" id="2942884at2"/>
<proteinExistence type="predicted"/>
<gene>
    <name evidence="1" type="ORF">A9C19_20330</name>
</gene>
<protein>
    <submittedName>
        <fullName evidence="1">Uncharacterized protein</fullName>
    </submittedName>
</protein>
<organism evidence="1 2">
    <name type="scientific">Bacillus weihaiensis</name>
    <dbReference type="NCBI Taxonomy" id="1547283"/>
    <lineage>
        <taxon>Bacteria</taxon>
        <taxon>Bacillati</taxon>
        <taxon>Bacillota</taxon>
        <taxon>Bacilli</taxon>
        <taxon>Bacillales</taxon>
        <taxon>Bacillaceae</taxon>
        <taxon>Bacillus</taxon>
    </lineage>
</organism>
<dbReference type="EMBL" id="CP016020">
    <property type="protein sequence ID" value="APH06828.1"/>
    <property type="molecule type" value="Genomic_DNA"/>
</dbReference>
<name>A0A1L3MWY1_9BACI</name>
<keyword evidence="2" id="KW-1185">Reference proteome</keyword>
<dbReference type="RefSeq" id="WP_072581620.1">
    <property type="nucleotide sequence ID" value="NZ_CP016020.1"/>
</dbReference>
<accession>A0A1L3MWY1</accession>
<evidence type="ECO:0000313" key="1">
    <source>
        <dbReference type="EMBL" id="APH06828.1"/>
    </source>
</evidence>
<dbReference type="AlphaFoldDB" id="A0A1L3MWY1"/>
<sequence>MKDGQEYLLFLTPEQDGLFGTRGVTFGKVPLNTEELEVSEDQIESSHTHTEKLRTIFNEGRKKYGK</sequence>
<dbReference type="Proteomes" id="UP000181936">
    <property type="component" value="Chromosome"/>
</dbReference>
<evidence type="ECO:0000313" key="2">
    <source>
        <dbReference type="Proteomes" id="UP000181936"/>
    </source>
</evidence>
<reference evidence="1 2" key="1">
    <citation type="journal article" date="2016" name="Sci. Rep.">
        <title>Complete genome sequence and transcriptomic analysis of a novel marine strain Bacillus weihaiensis reveals the mechanism of brown algae degradation.</title>
        <authorList>
            <person name="Zhu Y."/>
            <person name="Chen P."/>
            <person name="Bao Y."/>
            <person name="Men Y."/>
            <person name="Zeng Y."/>
            <person name="Yang J."/>
            <person name="Sun J."/>
            <person name="Sun Y."/>
        </authorList>
    </citation>
    <scope>NUCLEOTIDE SEQUENCE [LARGE SCALE GENOMIC DNA]</scope>
    <source>
        <strain evidence="1 2">Alg07</strain>
    </source>
</reference>
<dbReference type="KEGG" id="bwh:A9C19_20330"/>